<dbReference type="Proteomes" id="UP000015105">
    <property type="component" value="Chromosome 4D"/>
</dbReference>
<proteinExistence type="predicted"/>
<keyword evidence="3" id="KW-1185">Reference proteome</keyword>
<reference evidence="3" key="1">
    <citation type="journal article" date="2014" name="Science">
        <title>Ancient hybridizations among the ancestral genomes of bread wheat.</title>
        <authorList>
            <consortium name="International Wheat Genome Sequencing Consortium,"/>
            <person name="Marcussen T."/>
            <person name="Sandve S.R."/>
            <person name="Heier L."/>
            <person name="Spannagl M."/>
            <person name="Pfeifer M."/>
            <person name="Jakobsen K.S."/>
            <person name="Wulff B.B."/>
            <person name="Steuernagel B."/>
            <person name="Mayer K.F."/>
            <person name="Olsen O.A."/>
        </authorList>
    </citation>
    <scope>NUCLEOTIDE SEQUENCE [LARGE SCALE GENOMIC DNA]</scope>
    <source>
        <strain evidence="3">cv. AL8/78</strain>
    </source>
</reference>
<sequence length="254" mass="27953">FPMEETENGPRHGCPGPADLISALPDDLLLQVLERLGAAARTSVLSRRWRGLWTRLPHVTIALHDVPFRSIQAALARAVRPGVCHYRLDIRVRWQATPLRTASVSSLLLAAAALSPVEVLFVLSPDVLLPRLDRLPVEQFYALLPWSARSPLVGVDLPRFRRATSIDLRARHLRLFAPPSGFPSLERLALTGCDVDLAALIPRCPRIRALRVNNNGVLPMDSITVHSPCCGSSLWRAATHGQAVSMSRRPCSSN</sequence>
<evidence type="ECO:0000313" key="3">
    <source>
        <dbReference type="Proteomes" id="UP000015105"/>
    </source>
</evidence>
<dbReference type="InterPro" id="IPR055312">
    <property type="entry name" value="FBL15-like"/>
</dbReference>
<dbReference type="InterPro" id="IPR036047">
    <property type="entry name" value="F-box-like_dom_sf"/>
</dbReference>
<dbReference type="Pfam" id="PF00646">
    <property type="entry name" value="F-box"/>
    <property type="match status" value="1"/>
</dbReference>
<evidence type="ECO:0000259" key="1">
    <source>
        <dbReference type="Pfam" id="PF00646"/>
    </source>
</evidence>
<organism evidence="2 3">
    <name type="scientific">Aegilops tauschii subsp. strangulata</name>
    <name type="common">Goatgrass</name>
    <dbReference type="NCBI Taxonomy" id="200361"/>
    <lineage>
        <taxon>Eukaryota</taxon>
        <taxon>Viridiplantae</taxon>
        <taxon>Streptophyta</taxon>
        <taxon>Embryophyta</taxon>
        <taxon>Tracheophyta</taxon>
        <taxon>Spermatophyta</taxon>
        <taxon>Magnoliopsida</taxon>
        <taxon>Liliopsida</taxon>
        <taxon>Poales</taxon>
        <taxon>Poaceae</taxon>
        <taxon>BOP clade</taxon>
        <taxon>Pooideae</taxon>
        <taxon>Triticodae</taxon>
        <taxon>Triticeae</taxon>
        <taxon>Triticinae</taxon>
        <taxon>Aegilops</taxon>
    </lineage>
</organism>
<dbReference type="PANTHER" id="PTHR34709">
    <property type="entry name" value="OS10G0396666 PROTEIN"/>
    <property type="match status" value="1"/>
</dbReference>
<reference evidence="2" key="3">
    <citation type="journal article" date="2017" name="Nature">
        <title>Genome sequence of the progenitor of the wheat D genome Aegilops tauschii.</title>
        <authorList>
            <person name="Luo M.C."/>
            <person name="Gu Y.Q."/>
            <person name="Puiu D."/>
            <person name="Wang H."/>
            <person name="Twardziok S.O."/>
            <person name="Deal K.R."/>
            <person name="Huo N."/>
            <person name="Zhu T."/>
            <person name="Wang L."/>
            <person name="Wang Y."/>
            <person name="McGuire P.E."/>
            <person name="Liu S."/>
            <person name="Long H."/>
            <person name="Ramasamy R.K."/>
            <person name="Rodriguez J.C."/>
            <person name="Van S.L."/>
            <person name="Yuan L."/>
            <person name="Wang Z."/>
            <person name="Xia Z."/>
            <person name="Xiao L."/>
            <person name="Anderson O.D."/>
            <person name="Ouyang S."/>
            <person name="Liang Y."/>
            <person name="Zimin A.V."/>
            <person name="Pertea G."/>
            <person name="Qi P."/>
            <person name="Bennetzen J.L."/>
            <person name="Dai X."/>
            <person name="Dawson M.W."/>
            <person name="Muller H.G."/>
            <person name="Kugler K."/>
            <person name="Rivarola-Duarte L."/>
            <person name="Spannagl M."/>
            <person name="Mayer K.F.X."/>
            <person name="Lu F.H."/>
            <person name="Bevan M.W."/>
            <person name="Leroy P."/>
            <person name="Li P."/>
            <person name="You F.M."/>
            <person name="Sun Q."/>
            <person name="Liu Z."/>
            <person name="Lyons E."/>
            <person name="Wicker T."/>
            <person name="Salzberg S.L."/>
            <person name="Devos K.M."/>
            <person name="Dvorak J."/>
        </authorList>
    </citation>
    <scope>NUCLEOTIDE SEQUENCE [LARGE SCALE GENOMIC DNA]</scope>
    <source>
        <strain evidence="2">cv. AL8/78</strain>
    </source>
</reference>
<protein>
    <recommendedName>
        <fullName evidence="1">F-box domain-containing protein</fullName>
    </recommendedName>
</protein>
<name>A0A453HF70_AEGTS</name>
<dbReference type="AlphaFoldDB" id="A0A453HF70"/>
<dbReference type="PANTHER" id="PTHR34709:SF77">
    <property type="entry name" value="F-BOX DOMAIN-CONTAINING PROTEIN"/>
    <property type="match status" value="1"/>
</dbReference>
<dbReference type="EnsemblPlants" id="AET4Gv20171500.4">
    <property type="protein sequence ID" value="AET4Gv20171500.4"/>
    <property type="gene ID" value="AET4Gv20171500"/>
</dbReference>
<reference evidence="2" key="4">
    <citation type="submission" date="2019-03" db="UniProtKB">
        <authorList>
            <consortium name="EnsemblPlants"/>
        </authorList>
    </citation>
    <scope>IDENTIFICATION</scope>
</reference>
<evidence type="ECO:0000313" key="2">
    <source>
        <dbReference type="EnsemblPlants" id="AET4Gv20171500.4"/>
    </source>
</evidence>
<dbReference type="Gramene" id="AET4Gv20171500.4">
    <property type="protein sequence ID" value="AET4Gv20171500.4"/>
    <property type="gene ID" value="AET4Gv20171500"/>
</dbReference>
<reference evidence="3" key="2">
    <citation type="journal article" date="2017" name="Nat. Plants">
        <title>The Aegilops tauschii genome reveals multiple impacts of transposons.</title>
        <authorList>
            <person name="Zhao G."/>
            <person name="Zou C."/>
            <person name="Li K."/>
            <person name="Wang K."/>
            <person name="Li T."/>
            <person name="Gao L."/>
            <person name="Zhang X."/>
            <person name="Wang H."/>
            <person name="Yang Z."/>
            <person name="Liu X."/>
            <person name="Jiang W."/>
            <person name="Mao L."/>
            <person name="Kong X."/>
            <person name="Jiao Y."/>
            <person name="Jia J."/>
        </authorList>
    </citation>
    <scope>NUCLEOTIDE SEQUENCE [LARGE SCALE GENOMIC DNA]</scope>
    <source>
        <strain evidence="3">cv. AL8/78</strain>
    </source>
</reference>
<feature type="domain" description="F-box" evidence="1">
    <location>
        <begin position="21"/>
        <end position="56"/>
    </location>
</feature>
<dbReference type="SUPFAM" id="SSF81383">
    <property type="entry name" value="F-box domain"/>
    <property type="match status" value="1"/>
</dbReference>
<accession>A0A453HF70</accession>
<dbReference type="InterPro" id="IPR001810">
    <property type="entry name" value="F-box_dom"/>
</dbReference>
<reference evidence="2" key="5">
    <citation type="journal article" date="2021" name="G3 (Bethesda)">
        <title>Aegilops tauschii genome assembly Aet v5.0 features greater sequence contiguity and improved annotation.</title>
        <authorList>
            <person name="Wang L."/>
            <person name="Zhu T."/>
            <person name="Rodriguez J.C."/>
            <person name="Deal K.R."/>
            <person name="Dubcovsky J."/>
            <person name="McGuire P.E."/>
            <person name="Lux T."/>
            <person name="Spannagl M."/>
            <person name="Mayer K.F.X."/>
            <person name="Baldrich P."/>
            <person name="Meyers B.C."/>
            <person name="Huo N."/>
            <person name="Gu Y.Q."/>
            <person name="Zhou H."/>
            <person name="Devos K.M."/>
            <person name="Bennetzen J.L."/>
            <person name="Unver T."/>
            <person name="Budak H."/>
            <person name="Gulick P.J."/>
            <person name="Galiba G."/>
            <person name="Kalapos B."/>
            <person name="Nelson D.R."/>
            <person name="Li P."/>
            <person name="You F.M."/>
            <person name="Luo M.C."/>
            <person name="Dvorak J."/>
        </authorList>
    </citation>
    <scope>NUCLEOTIDE SEQUENCE [LARGE SCALE GENOMIC DNA]</scope>
    <source>
        <strain evidence="2">cv. AL8/78</strain>
    </source>
</reference>